<accession>A0A5C6ZK57</accession>
<feature type="active site" description="Proton donor" evidence="5">
    <location>
        <position position="132"/>
    </location>
</feature>
<dbReference type="AlphaFoldDB" id="A0A5C6ZK57"/>
<dbReference type="NCBIfam" id="TIGR01221">
    <property type="entry name" value="rmlC"/>
    <property type="match status" value="1"/>
</dbReference>
<dbReference type="EC" id="5.1.3.13" evidence="3 7"/>
<keyword evidence="7 8" id="KW-0413">Isomerase</keyword>
<sequence>MIAKETHLKDCFVIEPTVFEDARGYFFESFNKAKFLELTGLEVDFVQDNQSKSSKGVLRGLHLQTGDFAQAKLVRVIEGAVLDVCVDLRKDSDTYGQHLSVVLTAANKKQFFVPKGFAHGFVVLEDDTIFSYKCDEYYNKNSEAGIAYNDSTLNIDWQLPMETLILSEKDQALPSFKTYSDGN</sequence>
<evidence type="ECO:0000313" key="8">
    <source>
        <dbReference type="EMBL" id="TXD89711.1"/>
    </source>
</evidence>
<dbReference type="SUPFAM" id="SSF51182">
    <property type="entry name" value="RmlC-like cupins"/>
    <property type="match status" value="1"/>
</dbReference>
<dbReference type="InterPro" id="IPR000888">
    <property type="entry name" value="RmlC-like"/>
</dbReference>
<evidence type="ECO:0000256" key="5">
    <source>
        <dbReference type="PIRSR" id="PIRSR600888-1"/>
    </source>
</evidence>
<name>A0A5C6ZK57_9FLAO</name>
<comment type="catalytic activity">
    <reaction evidence="1 7">
        <text>dTDP-4-dehydro-6-deoxy-alpha-D-glucose = dTDP-4-dehydro-beta-L-rhamnose</text>
        <dbReference type="Rhea" id="RHEA:16969"/>
        <dbReference type="ChEBI" id="CHEBI:57649"/>
        <dbReference type="ChEBI" id="CHEBI:62830"/>
        <dbReference type="EC" id="5.1.3.13"/>
    </reaction>
</comment>
<feature type="site" description="Participates in a stacking interaction with the thymidine ring of dTDP-4-oxo-6-deoxyglucose" evidence="6">
    <location>
        <position position="138"/>
    </location>
</feature>
<dbReference type="GO" id="GO:0005829">
    <property type="term" value="C:cytosol"/>
    <property type="evidence" value="ECO:0007669"/>
    <property type="project" value="TreeGrafter"/>
</dbReference>
<feature type="active site" description="Proton acceptor" evidence="5">
    <location>
        <position position="62"/>
    </location>
</feature>
<evidence type="ECO:0000256" key="4">
    <source>
        <dbReference type="ARBA" id="ARBA00019595"/>
    </source>
</evidence>
<dbReference type="Proteomes" id="UP000321578">
    <property type="component" value="Unassembled WGS sequence"/>
</dbReference>
<dbReference type="PANTHER" id="PTHR21047:SF2">
    <property type="entry name" value="THYMIDINE DIPHOSPHO-4-KETO-RHAMNOSE 3,5-EPIMERASE"/>
    <property type="match status" value="1"/>
</dbReference>
<dbReference type="RefSeq" id="WP_147086069.1">
    <property type="nucleotide sequence ID" value="NZ_VORM01000019.1"/>
</dbReference>
<evidence type="ECO:0000256" key="6">
    <source>
        <dbReference type="PIRSR" id="PIRSR600888-3"/>
    </source>
</evidence>
<dbReference type="PANTHER" id="PTHR21047">
    <property type="entry name" value="DTDP-6-DEOXY-D-GLUCOSE-3,5 EPIMERASE"/>
    <property type="match status" value="1"/>
</dbReference>
<dbReference type="CDD" id="cd00438">
    <property type="entry name" value="cupin_RmlC"/>
    <property type="match status" value="1"/>
</dbReference>
<comment type="pathway">
    <text evidence="7">Carbohydrate biosynthesis; dTDP-L-rhamnose biosynthesis.</text>
</comment>
<proteinExistence type="inferred from homology"/>
<evidence type="ECO:0000256" key="2">
    <source>
        <dbReference type="ARBA" id="ARBA00001997"/>
    </source>
</evidence>
<comment type="similarity">
    <text evidence="7">Belongs to the dTDP-4-dehydrorhamnose 3,5-epimerase family.</text>
</comment>
<dbReference type="GO" id="GO:0019305">
    <property type="term" value="P:dTDP-rhamnose biosynthetic process"/>
    <property type="evidence" value="ECO:0007669"/>
    <property type="project" value="UniProtKB-UniRule"/>
</dbReference>
<comment type="function">
    <text evidence="2 7">Catalyzes the epimerization of the C3' and C5'positions of dTDP-6-deoxy-D-xylo-4-hexulose, forming dTDP-6-deoxy-L-lyxo-4-hexulose.</text>
</comment>
<gene>
    <name evidence="8" type="primary">rfbC</name>
    <name evidence="8" type="ORF">ESY86_07985</name>
</gene>
<evidence type="ECO:0000256" key="1">
    <source>
        <dbReference type="ARBA" id="ARBA00001298"/>
    </source>
</evidence>
<keyword evidence="9" id="KW-1185">Reference proteome</keyword>
<dbReference type="UniPathway" id="UPA00124"/>
<protein>
    <recommendedName>
        <fullName evidence="4 7">dTDP-4-dehydrorhamnose 3,5-epimerase</fullName>
        <ecNumber evidence="3 7">5.1.3.13</ecNumber>
    </recommendedName>
    <alternativeName>
        <fullName evidence="7">Thymidine diphospho-4-keto-rhamnose 3,5-epimerase</fullName>
    </alternativeName>
</protein>
<dbReference type="GO" id="GO:0008830">
    <property type="term" value="F:dTDP-4-dehydrorhamnose 3,5-epimerase activity"/>
    <property type="evidence" value="ECO:0007669"/>
    <property type="project" value="UniProtKB-UniRule"/>
</dbReference>
<dbReference type="InterPro" id="IPR011051">
    <property type="entry name" value="RmlC_Cupin_sf"/>
</dbReference>
<reference evidence="8 9" key="1">
    <citation type="submission" date="2019-08" db="EMBL/GenBank/DDBJ databases">
        <title>Genomes of Subsaximicrobium wynnwilliamsii strains.</title>
        <authorList>
            <person name="Bowman J.P."/>
        </authorList>
    </citation>
    <scope>NUCLEOTIDE SEQUENCE [LARGE SCALE GENOMIC DNA]</scope>
    <source>
        <strain evidence="8 9">2-80-2</strain>
    </source>
</reference>
<dbReference type="InterPro" id="IPR014710">
    <property type="entry name" value="RmlC-like_jellyroll"/>
</dbReference>
<evidence type="ECO:0000256" key="7">
    <source>
        <dbReference type="RuleBase" id="RU364069"/>
    </source>
</evidence>
<dbReference type="OrthoDB" id="9800680at2"/>
<dbReference type="EMBL" id="VORO01000006">
    <property type="protein sequence ID" value="TXD89711.1"/>
    <property type="molecule type" value="Genomic_DNA"/>
</dbReference>
<dbReference type="Gene3D" id="2.60.120.10">
    <property type="entry name" value="Jelly Rolls"/>
    <property type="match status" value="1"/>
</dbReference>
<comment type="subunit">
    <text evidence="7">Homodimer.</text>
</comment>
<comment type="caution">
    <text evidence="8">The sequence shown here is derived from an EMBL/GenBank/DDBJ whole genome shotgun (WGS) entry which is preliminary data.</text>
</comment>
<organism evidence="8 9">
    <name type="scientific">Subsaximicrobium wynnwilliamsii</name>
    <dbReference type="NCBI Taxonomy" id="291179"/>
    <lineage>
        <taxon>Bacteria</taxon>
        <taxon>Pseudomonadati</taxon>
        <taxon>Bacteroidota</taxon>
        <taxon>Flavobacteriia</taxon>
        <taxon>Flavobacteriales</taxon>
        <taxon>Flavobacteriaceae</taxon>
        <taxon>Subsaximicrobium</taxon>
    </lineage>
</organism>
<dbReference type="Pfam" id="PF00908">
    <property type="entry name" value="dTDP_sugar_isom"/>
    <property type="match status" value="1"/>
</dbReference>
<evidence type="ECO:0000313" key="9">
    <source>
        <dbReference type="Proteomes" id="UP000321578"/>
    </source>
</evidence>
<evidence type="ECO:0000256" key="3">
    <source>
        <dbReference type="ARBA" id="ARBA00012098"/>
    </source>
</evidence>
<dbReference type="GO" id="GO:0000271">
    <property type="term" value="P:polysaccharide biosynthetic process"/>
    <property type="evidence" value="ECO:0007669"/>
    <property type="project" value="TreeGrafter"/>
</dbReference>